<protein>
    <submittedName>
        <fullName evidence="2">Uncharacterized protein</fullName>
    </submittedName>
</protein>
<dbReference type="AlphaFoldDB" id="A0A8J7PA16"/>
<evidence type="ECO:0000256" key="1">
    <source>
        <dbReference type="SAM" id="MobiDB-lite"/>
    </source>
</evidence>
<feature type="region of interest" description="Disordered" evidence="1">
    <location>
        <begin position="144"/>
        <end position="170"/>
    </location>
</feature>
<comment type="caution">
    <text evidence="2">The sequence shown here is derived from an EMBL/GenBank/DDBJ whole genome shotgun (WGS) entry which is preliminary data.</text>
</comment>
<feature type="compositionally biased region" description="Low complexity" evidence="1">
    <location>
        <begin position="220"/>
        <end position="234"/>
    </location>
</feature>
<evidence type="ECO:0000313" key="3">
    <source>
        <dbReference type="Proteomes" id="UP000664277"/>
    </source>
</evidence>
<sequence length="350" mass="37298">MKMPKQDRRNKRLSKPPILSAVLLLNILLVGLADPVSAQGAQGSDQAPPGSFLQSGAQPQLQQQPAPNYAYNSPPINQGQYINQAQFMNQAQPMLNQGQPMNQGQFMNQAQPMLNQAQPMNQAQFMNQAQPMLNQQFQQQNFNGAPSQFQSQGLPPYQGNQNNGFASQAPDLTQQNGVQQGMVQQNQNLGQNSQSVNSNLPAGWTADFPSMDDFNKGNLQSQSQSQTQNQSQSQPETGATSQNQPSALAGTGAVAAGIGSALVRGLGAVMAAKSGYGYGSPYGMSPYGMSPYGYSGGAMGSPMGGLLGNSMRMMGGSPYGMSPYGMSPYGYNANPVNSLINQGIYRMFSR</sequence>
<evidence type="ECO:0000313" key="2">
    <source>
        <dbReference type="EMBL" id="MBN8662584.1"/>
    </source>
</evidence>
<feature type="compositionally biased region" description="Low complexity" evidence="1">
    <location>
        <begin position="57"/>
        <end position="67"/>
    </location>
</feature>
<feature type="compositionally biased region" description="Polar residues" evidence="1">
    <location>
        <begin position="235"/>
        <end position="246"/>
    </location>
</feature>
<reference evidence="2" key="1">
    <citation type="submission" date="2021-02" db="EMBL/GenBank/DDBJ databases">
        <title>Genome-Resolved Metagenomics of a Microbial Community Performing Photosynthetic Biological Nutrient Removal.</title>
        <authorList>
            <person name="Mcdaniel E.A."/>
        </authorList>
    </citation>
    <scope>NUCLEOTIDE SEQUENCE</scope>
    <source>
        <strain evidence="2">UWPOB_OBS1</strain>
    </source>
</reference>
<feature type="compositionally biased region" description="Low complexity" evidence="1">
    <location>
        <begin position="191"/>
        <end position="200"/>
    </location>
</feature>
<name>A0A8J7PA16_9BACT</name>
<organism evidence="2 3">
    <name type="scientific">Candidatus Obscuribacter phosphatis</name>
    <dbReference type="NCBI Taxonomy" id="1906157"/>
    <lineage>
        <taxon>Bacteria</taxon>
        <taxon>Bacillati</taxon>
        <taxon>Candidatus Melainabacteria</taxon>
        <taxon>Candidatus Obscuribacterales</taxon>
        <taxon>Candidatus Obscuribacteraceae</taxon>
        <taxon>Candidatus Obscuribacter</taxon>
    </lineage>
</organism>
<gene>
    <name evidence="2" type="ORF">J0M35_19605</name>
</gene>
<dbReference type="Proteomes" id="UP000664277">
    <property type="component" value="Unassembled WGS sequence"/>
</dbReference>
<feature type="region of interest" description="Disordered" evidence="1">
    <location>
        <begin position="39"/>
        <end position="75"/>
    </location>
</feature>
<dbReference type="EMBL" id="JAFLCK010000044">
    <property type="protein sequence ID" value="MBN8662584.1"/>
    <property type="molecule type" value="Genomic_DNA"/>
</dbReference>
<feature type="region of interest" description="Disordered" evidence="1">
    <location>
        <begin position="191"/>
        <end position="246"/>
    </location>
</feature>
<accession>A0A8J7PA16</accession>
<proteinExistence type="predicted"/>